<dbReference type="OrthoDB" id="1364255at2"/>
<sequence length="88" mass="10031">MNVHIEYGPEFKRQFKRLAKKYHSLKTDYGAWLDEIYKNPLVGDDLGGGVRKIRMAIADKGEISNVKDEFIEFLIKNLSSEHGTSSGE</sequence>
<evidence type="ECO:0000313" key="2">
    <source>
        <dbReference type="Proteomes" id="UP000297872"/>
    </source>
</evidence>
<evidence type="ECO:0008006" key="3">
    <source>
        <dbReference type="Google" id="ProtNLM"/>
    </source>
</evidence>
<proteinExistence type="predicted"/>
<dbReference type="EMBL" id="SGVY01000063">
    <property type="protein sequence ID" value="TFH73880.1"/>
    <property type="molecule type" value="Genomic_DNA"/>
</dbReference>
<dbReference type="Proteomes" id="UP000297872">
    <property type="component" value="Unassembled WGS sequence"/>
</dbReference>
<dbReference type="AlphaFoldDB" id="A0A4Y8UZI2"/>
<reference evidence="1 2" key="1">
    <citation type="submission" date="2019-02" db="EMBL/GenBank/DDBJ databases">
        <title>Draft Genome Sequence of the Prevotella sp. BCRC 81118, Isolated from Human Feces.</title>
        <authorList>
            <person name="Huang C.-H."/>
        </authorList>
    </citation>
    <scope>NUCLEOTIDE SEQUENCE [LARGE SCALE GENOMIC DNA]</scope>
    <source>
        <strain evidence="1 2">BCRC 81118</strain>
    </source>
</reference>
<evidence type="ECO:0000313" key="1">
    <source>
        <dbReference type="EMBL" id="TFH73880.1"/>
    </source>
</evidence>
<gene>
    <name evidence="1" type="ORF">EXN75_15275</name>
</gene>
<dbReference type="GeneID" id="302996622"/>
<accession>A0A4Y8UZI2</accession>
<keyword evidence="2" id="KW-1185">Reference proteome</keyword>
<dbReference type="RefSeq" id="WP_118117993.1">
    <property type="nucleotide sequence ID" value="NZ_JBOLBK010000021.1"/>
</dbReference>
<protein>
    <recommendedName>
        <fullName evidence="3">Addiction module toxin RelE</fullName>
    </recommendedName>
</protein>
<comment type="caution">
    <text evidence="1">The sequence shown here is derived from an EMBL/GenBank/DDBJ whole genome shotgun (WGS) entry which is preliminary data.</text>
</comment>
<organism evidence="1 2">
    <name type="scientific">Segatella hominis</name>
    <dbReference type="NCBI Taxonomy" id="2518605"/>
    <lineage>
        <taxon>Bacteria</taxon>
        <taxon>Pseudomonadati</taxon>
        <taxon>Bacteroidota</taxon>
        <taxon>Bacteroidia</taxon>
        <taxon>Bacteroidales</taxon>
        <taxon>Prevotellaceae</taxon>
        <taxon>Segatella</taxon>
    </lineage>
</organism>
<name>A0A4Y8UZI2_9BACT</name>